<dbReference type="RefSeq" id="WP_255903294.1">
    <property type="nucleotide sequence ID" value="NZ_CP050465.1"/>
</dbReference>
<reference evidence="1" key="1">
    <citation type="submission" date="2020-03" db="EMBL/GenBank/DDBJ databases">
        <title>Five strains of Vibrio campbellii isolated from Mariana Trench.</title>
        <authorList>
            <person name="Liang J."/>
            <person name="Zhang X.-H."/>
        </authorList>
    </citation>
    <scope>NUCLEOTIDE SEQUENCE</scope>
    <source>
        <strain evidence="1">LJC013</strain>
    </source>
</reference>
<evidence type="ECO:0000313" key="2">
    <source>
        <dbReference type="Proteomes" id="UP001059912"/>
    </source>
</evidence>
<protein>
    <submittedName>
        <fullName evidence="1">Uncharacterized protein</fullName>
    </submittedName>
</protein>
<dbReference type="Proteomes" id="UP001059912">
    <property type="component" value="Chromosome 2"/>
</dbReference>
<dbReference type="EMBL" id="CP050471">
    <property type="protein sequence ID" value="UTZ34598.1"/>
    <property type="molecule type" value="Genomic_DNA"/>
</dbReference>
<name>A0ABY5IJX1_9VIBR</name>
<evidence type="ECO:0000313" key="1">
    <source>
        <dbReference type="EMBL" id="UTZ34598.1"/>
    </source>
</evidence>
<proteinExistence type="predicted"/>
<sequence>MAFTFDNEVYLFGAFFTAIKIDGVDEFPDWHTQPDLTRVNELTGKIRPIFWWHTVTQIRSNRD</sequence>
<accession>A0ABY5IJX1</accession>
<organism evidence="1 2">
    <name type="scientific">Vibrio campbellii</name>
    <dbReference type="NCBI Taxonomy" id="680"/>
    <lineage>
        <taxon>Bacteria</taxon>
        <taxon>Pseudomonadati</taxon>
        <taxon>Pseudomonadota</taxon>
        <taxon>Gammaproteobacteria</taxon>
        <taxon>Vibrionales</taxon>
        <taxon>Vibrionaceae</taxon>
        <taxon>Vibrio</taxon>
    </lineage>
</organism>
<gene>
    <name evidence="1" type="ORF">HB762_26005</name>
</gene>
<keyword evidence="2" id="KW-1185">Reference proteome</keyword>